<dbReference type="GO" id="GO:0005840">
    <property type="term" value="C:ribosome"/>
    <property type="evidence" value="ECO:0007669"/>
    <property type="project" value="UniProtKB-KW"/>
</dbReference>
<evidence type="ECO:0000313" key="12">
    <source>
        <dbReference type="Proteomes" id="UP000001514"/>
    </source>
</evidence>
<dbReference type="InterPro" id="IPR000244">
    <property type="entry name" value="Ribosomal_bL9"/>
</dbReference>
<dbReference type="Pfam" id="PF01281">
    <property type="entry name" value="Ribosomal_L9_N"/>
    <property type="match status" value="1"/>
</dbReference>
<keyword evidence="5" id="KW-0687">Ribonucleoprotein</keyword>
<dbReference type="Pfam" id="PF03948">
    <property type="entry name" value="Ribosomal_L9_C"/>
    <property type="match status" value="1"/>
</dbReference>
<keyword evidence="3" id="KW-0694">RNA-binding</keyword>
<dbReference type="Gramene" id="EFJ11102">
    <property type="protein sequence ID" value="EFJ11102"/>
    <property type="gene ID" value="SELMODRAFT_447126"/>
</dbReference>
<dbReference type="GO" id="GO:0006412">
    <property type="term" value="P:translation"/>
    <property type="evidence" value="ECO:0007669"/>
    <property type="project" value="InterPro"/>
</dbReference>
<dbReference type="SUPFAM" id="SSF55658">
    <property type="entry name" value="L9 N-domain-like"/>
    <property type="match status" value="1"/>
</dbReference>
<dbReference type="KEGG" id="smo:SELMODRAFT_447126"/>
<evidence type="ECO:0000256" key="6">
    <source>
        <dbReference type="ARBA" id="ARBA00031047"/>
    </source>
</evidence>
<evidence type="ECO:0000256" key="1">
    <source>
        <dbReference type="ARBA" id="ARBA00010605"/>
    </source>
</evidence>
<dbReference type="eggNOG" id="KOG4607">
    <property type="taxonomic scope" value="Eukaryota"/>
</dbReference>
<evidence type="ECO:0000256" key="4">
    <source>
        <dbReference type="ARBA" id="ARBA00022980"/>
    </source>
</evidence>
<organism evidence="12">
    <name type="scientific">Selaginella moellendorffii</name>
    <name type="common">Spikemoss</name>
    <dbReference type="NCBI Taxonomy" id="88036"/>
    <lineage>
        <taxon>Eukaryota</taxon>
        <taxon>Viridiplantae</taxon>
        <taxon>Streptophyta</taxon>
        <taxon>Embryophyta</taxon>
        <taxon>Tracheophyta</taxon>
        <taxon>Lycopodiopsida</taxon>
        <taxon>Selaginellales</taxon>
        <taxon>Selaginellaceae</taxon>
        <taxon>Selaginella</taxon>
    </lineage>
</organism>
<evidence type="ECO:0000256" key="5">
    <source>
        <dbReference type="ARBA" id="ARBA00023274"/>
    </source>
</evidence>
<dbReference type="InterPro" id="IPR036935">
    <property type="entry name" value="Ribosomal_bL9_N_sf"/>
</dbReference>
<keyword evidence="12" id="KW-1185">Reference proteome</keyword>
<evidence type="ECO:0000256" key="8">
    <source>
        <dbReference type="ARBA" id="ARBA00035427"/>
    </source>
</evidence>
<dbReference type="FunCoup" id="D8SWY0">
    <property type="interactions" value="3031"/>
</dbReference>
<keyword evidence="2" id="KW-0699">rRNA-binding</keyword>
<dbReference type="PANTHER" id="PTHR21368">
    <property type="entry name" value="50S RIBOSOMAL PROTEIN L9"/>
    <property type="match status" value="1"/>
</dbReference>
<dbReference type="SUPFAM" id="SSF55653">
    <property type="entry name" value="Ribosomal protein L9 C-domain"/>
    <property type="match status" value="1"/>
</dbReference>
<name>D8SWY0_SELML</name>
<dbReference type="OMA" id="KFAILIR"/>
<evidence type="ECO:0000256" key="7">
    <source>
        <dbReference type="ARBA" id="ARBA00035193"/>
    </source>
</evidence>
<reference evidence="11 12" key="1">
    <citation type="journal article" date="2011" name="Science">
        <title>The Selaginella genome identifies genetic changes associated with the evolution of vascular plants.</title>
        <authorList>
            <person name="Banks J.A."/>
            <person name="Nishiyama T."/>
            <person name="Hasebe M."/>
            <person name="Bowman J.L."/>
            <person name="Gribskov M."/>
            <person name="dePamphilis C."/>
            <person name="Albert V.A."/>
            <person name="Aono N."/>
            <person name="Aoyama T."/>
            <person name="Ambrose B.A."/>
            <person name="Ashton N.W."/>
            <person name="Axtell M.J."/>
            <person name="Barker E."/>
            <person name="Barker M.S."/>
            <person name="Bennetzen J.L."/>
            <person name="Bonawitz N.D."/>
            <person name="Chapple C."/>
            <person name="Cheng C."/>
            <person name="Correa L.G."/>
            <person name="Dacre M."/>
            <person name="DeBarry J."/>
            <person name="Dreyer I."/>
            <person name="Elias M."/>
            <person name="Engstrom E.M."/>
            <person name="Estelle M."/>
            <person name="Feng L."/>
            <person name="Finet C."/>
            <person name="Floyd S.K."/>
            <person name="Frommer W.B."/>
            <person name="Fujita T."/>
            <person name="Gramzow L."/>
            <person name="Gutensohn M."/>
            <person name="Harholt J."/>
            <person name="Hattori M."/>
            <person name="Heyl A."/>
            <person name="Hirai T."/>
            <person name="Hiwatashi Y."/>
            <person name="Ishikawa M."/>
            <person name="Iwata M."/>
            <person name="Karol K.G."/>
            <person name="Koehler B."/>
            <person name="Kolukisaoglu U."/>
            <person name="Kubo M."/>
            <person name="Kurata T."/>
            <person name="Lalonde S."/>
            <person name="Li K."/>
            <person name="Li Y."/>
            <person name="Litt A."/>
            <person name="Lyons E."/>
            <person name="Manning G."/>
            <person name="Maruyama T."/>
            <person name="Michael T.P."/>
            <person name="Mikami K."/>
            <person name="Miyazaki S."/>
            <person name="Morinaga S."/>
            <person name="Murata T."/>
            <person name="Mueller-Roeber B."/>
            <person name="Nelson D.R."/>
            <person name="Obara M."/>
            <person name="Oguri Y."/>
            <person name="Olmstead R.G."/>
            <person name="Onodera N."/>
            <person name="Petersen B.L."/>
            <person name="Pils B."/>
            <person name="Prigge M."/>
            <person name="Rensing S.A."/>
            <person name="Riano-Pachon D.M."/>
            <person name="Roberts A.W."/>
            <person name="Sato Y."/>
            <person name="Scheller H.V."/>
            <person name="Schulz B."/>
            <person name="Schulz C."/>
            <person name="Shakirov E.V."/>
            <person name="Shibagaki N."/>
            <person name="Shinohara N."/>
            <person name="Shippen D.E."/>
            <person name="Soerensen I."/>
            <person name="Sotooka R."/>
            <person name="Sugimoto N."/>
            <person name="Sugita M."/>
            <person name="Sumikawa N."/>
            <person name="Tanurdzic M."/>
            <person name="Theissen G."/>
            <person name="Ulvskov P."/>
            <person name="Wakazuki S."/>
            <person name="Weng J.K."/>
            <person name="Willats W.W."/>
            <person name="Wipf D."/>
            <person name="Wolf P.G."/>
            <person name="Yang L."/>
            <person name="Zimmer A.D."/>
            <person name="Zhu Q."/>
            <person name="Mitros T."/>
            <person name="Hellsten U."/>
            <person name="Loque D."/>
            <person name="Otillar R."/>
            <person name="Salamov A."/>
            <person name="Schmutz J."/>
            <person name="Shapiro H."/>
            <person name="Lindquist E."/>
            <person name="Lucas S."/>
            <person name="Rokhsar D."/>
            <person name="Grigoriev I.V."/>
        </authorList>
    </citation>
    <scope>NUCLEOTIDE SEQUENCE [LARGE SCALE GENOMIC DNA]</scope>
</reference>
<dbReference type="InterPro" id="IPR020069">
    <property type="entry name" value="Ribosomal_bL9_C"/>
</dbReference>
<dbReference type="Gene3D" id="3.40.5.10">
    <property type="entry name" value="Ribosomal protein L9, N-terminal domain"/>
    <property type="match status" value="1"/>
</dbReference>
<dbReference type="Gene3D" id="3.10.430.100">
    <property type="entry name" value="Ribosomal protein L9, C-terminal domain"/>
    <property type="match status" value="1"/>
</dbReference>
<dbReference type="GO" id="GO:0005739">
    <property type="term" value="C:mitochondrion"/>
    <property type="evidence" value="ECO:0000318"/>
    <property type="project" value="GO_Central"/>
</dbReference>
<feature type="domain" description="Large ribosomal subunit protein bL9 C-terminal" evidence="10">
    <location>
        <begin position="143"/>
        <end position="186"/>
    </location>
</feature>
<proteinExistence type="inferred from homology"/>
<comment type="similarity">
    <text evidence="1">Belongs to the bacterial ribosomal protein bL9 family.</text>
</comment>
<evidence type="ECO:0000256" key="3">
    <source>
        <dbReference type="ARBA" id="ARBA00022884"/>
    </source>
</evidence>
<evidence type="ECO:0000259" key="10">
    <source>
        <dbReference type="Pfam" id="PF03948"/>
    </source>
</evidence>
<dbReference type="InterPro" id="IPR009027">
    <property type="entry name" value="Ribosomal_bL9/RNase_H1_N"/>
</dbReference>
<evidence type="ECO:0000256" key="2">
    <source>
        <dbReference type="ARBA" id="ARBA00022730"/>
    </source>
</evidence>
<dbReference type="GO" id="GO:0019843">
    <property type="term" value="F:rRNA binding"/>
    <property type="evidence" value="ECO:0007669"/>
    <property type="project" value="UniProtKB-KW"/>
</dbReference>
<dbReference type="Proteomes" id="UP000001514">
    <property type="component" value="Unassembled WGS sequence"/>
</dbReference>
<dbReference type="InterPro" id="IPR036791">
    <property type="entry name" value="Ribosomal_bL9_C_sf"/>
</dbReference>
<protein>
    <recommendedName>
        <fullName evidence="7">Large ribosomal subunit protein bL9c</fullName>
    </recommendedName>
    <alternativeName>
        <fullName evidence="8">50S ribosomal protein L9, chloroplastic</fullName>
    </alternativeName>
    <alternativeName>
        <fullName evidence="6">CL9</fullName>
    </alternativeName>
</protein>
<dbReference type="GO" id="GO:0003735">
    <property type="term" value="F:structural constituent of ribosome"/>
    <property type="evidence" value="ECO:0007669"/>
    <property type="project" value="InterPro"/>
</dbReference>
<dbReference type="STRING" id="88036.D8SWY0"/>
<dbReference type="AlphaFoldDB" id="D8SWY0"/>
<gene>
    <name evidence="11" type="ORF">SELMODRAFT_447126</name>
</gene>
<dbReference type="InterPro" id="IPR020070">
    <property type="entry name" value="Ribosomal_bL9_N"/>
</dbReference>
<dbReference type="OrthoDB" id="5555409at2759"/>
<sequence length="230" mass="26379">MIVSRRLASSSSSLLHQSWRSGGGASALQARHVKKLLQVILTEPVDRLGEAGDIVKVSAGYARNYLCPQLKAMPAIEKYVNLVKQNLKFFPPTVAKEDEEQAERQKQDKIQRRDIERMLHRFDTRGLVLYKIIKDPTTLRFPVTARDLVPEVARQLQIEVVERHFDLPEPLTQLGHFQVPIRLPPDLPLPGGKRTMFLKVRIRRKNYLHDRVYLPPKYPNGAPPSKKPKD</sequence>
<dbReference type="GO" id="GO:1990904">
    <property type="term" value="C:ribonucleoprotein complex"/>
    <property type="evidence" value="ECO:0007669"/>
    <property type="project" value="UniProtKB-KW"/>
</dbReference>
<keyword evidence="4" id="KW-0689">Ribosomal protein</keyword>
<dbReference type="EMBL" id="GL377649">
    <property type="protein sequence ID" value="EFJ11102.1"/>
    <property type="molecule type" value="Genomic_DNA"/>
</dbReference>
<evidence type="ECO:0000313" key="11">
    <source>
        <dbReference type="EMBL" id="EFJ11102.1"/>
    </source>
</evidence>
<accession>D8SWY0</accession>
<evidence type="ECO:0000259" key="9">
    <source>
        <dbReference type="Pfam" id="PF01281"/>
    </source>
</evidence>
<dbReference type="InParanoid" id="D8SWY0"/>
<dbReference type="HOGENOM" id="CLU_1206568_0_0_1"/>
<feature type="domain" description="Ribosomal protein L9" evidence="9">
    <location>
        <begin position="38"/>
        <end position="79"/>
    </location>
</feature>